<dbReference type="Pfam" id="PF04972">
    <property type="entry name" value="BON"/>
    <property type="match status" value="3"/>
</dbReference>
<dbReference type="PANTHER" id="PTHR34606">
    <property type="entry name" value="BON DOMAIN-CONTAINING PROTEIN"/>
    <property type="match status" value="1"/>
</dbReference>
<dbReference type="SMART" id="SM00749">
    <property type="entry name" value="BON"/>
    <property type="match status" value="3"/>
</dbReference>
<dbReference type="OrthoDB" id="870892at2"/>
<dbReference type="RefSeq" id="WP_087642798.1">
    <property type="nucleotide sequence ID" value="NZ_FCON02000003.1"/>
</dbReference>
<evidence type="ECO:0000259" key="2">
    <source>
        <dbReference type="PROSITE" id="PS50914"/>
    </source>
</evidence>
<accession>A0A158FDS8</accession>
<organism evidence="3 4">
    <name type="scientific">Caballeronia choica</name>
    <dbReference type="NCBI Taxonomy" id="326476"/>
    <lineage>
        <taxon>Bacteria</taxon>
        <taxon>Pseudomonadati</taxon>
        <taxon>Pseudomonadota</taxon>
        <taxon>Betaproteobacteria</taxon>
        <taxon>Burkholderiales</taxon>
        <taxon>Burkholderiaceae</taxon>
        <taxon>Caballeronia</taxon>
    </lineage>
</organism>
<keyword evidence="4" id="KW-1185">Reference proteome</keyword>
<evidence type="ECO:0000313" key="3">
    <source>
        <dbReference type="EMBL" id="SAL17964.1"/>
    </source>
</evidence>
<name>A0A158FDS8_9BURK</name>
<dbReference type="InterPro" id="IPR014004">
    <property type="entry name" value="Transpt-assoc_nodulatn_dom_bac"/>
</dbReference>
<dbReference type="Gene3D" id="3.30.1340.30">
    <property type="match status" value="3"/>
</dbReference>
<keyword evidence="1" id="KW-0732">Signal</keyword>
<protein>
    <submittedName>
        <fullName evidence="3">BON domain protein</fullName>
    </submittedName>
</protein>
<feature type="domain" description="BON" evidence="2">
    <location>
        <begin position="149"/>
        <end position="216"/>
    </location>
</feature>
<dbReference type="EMBL" id="FCON02000003">
    <property type="protein sequence ID" value="SAL17964.1"/>
    <property type="molecule type" value="Genomic_DNA"/>
</dbReference>
<dbReference type="PANTHER" id="PTHR34606:SF4">
    <property type="entry name" value="OUTER MEMBRANE LIPOPROTEIN DOLP"/>
    <property type="match status" value="1"/>
</dbReference>
<gene>
    <name evidence="3" type="ORF">AWB68_00540</name>
</gene>
<feature type="domain" description="BON" evidence="2">
    <location>
        <begin position="3"/>
        <end position="71"/>
    </location>
</feature>
<proteinExistence type="predicted"/>
<reference evidence="3" key="1">
    <citation type="submission" date="2016-01" db="EMBL/GenBank/DDBJ databases">
        <authorList>
            <person name="Peeters C."/>
        </authorList>
    </citation>
    <scope>NUCLEOTIDE SEQUENCE [LARGE SCALE GENOMIC DNA]</scope>
    <source>
        <strain evidence="3">LMG 22940</strain>
    </source>
</reference>
<evidence type="ECO:0000256" key="1">
    <source>
        <dbReference type="ARBA" id="ARBA00022729"/>
    </source>
</evidence>
<dbReference type="AlphaFoldDB" id="A0A158FDS8"/>
<comment type="caution">
    <text evidence="3">The sequence shown here is derived from an EMBL/GenBank/DDBJ whole genome shotgun (WGS) entry which is preliminary data.</text>
</comment>
<feature type="domain" description="BON" evidence="2">
    <location>
        <begin position="78"/>
        <end position="146"/>
    </location>
</feature>
<dbReference type="Proteomes" id="UP000054770">
    <property type="component" value="Unassembled WGS sequence"/>
</dbReference>
<dbReference type="InterPro" id="IPR051686">
    <property type="entry name" value="Lipoprotein_DolP"/>
</dbReference>
<sequence length="216" mass="23352">MKSDEVLKHDIEQELLWDPAIDAEQIRVKVNARIVTLASSVSSCAQKLAAQKAVQRVAGSRAVVLELTVRRPSPTTHSDEELAAAFVSALKWQEGFEGTEVRVEVERGCVTLSGEVTWVYQRHAAEMLVSRMRGVVGVANQLAVRSNEIAKDVHAQIAAALARRSLHESVGISVDAHDGVVRLTGTVNSLADKRAACNAAWGAKGVRWVVDQVNVA</sequence>
<dbReference type="InterPro" id="IPR007055">
    <property type="entry name" value="BON_dom"/>
</dbReference>
<dbReference type="PROSITE" id="PS50914">
    <property type="entry name" value="BON"/>
    <property type="match status" value="3"/>
</dbReference>
<evidence type="ECO:0000313" key="4">
    <source>
        <dbReference type="Proteomes" id="UP000054770"/>
    </source>
</evidence>